<dbReference type="InterPro" id="IPR049704">
    <property type="entry name" value="Aminotrans_3_PPA_site"/>
</dbReference>
<keyword evidence="6 9" id="KW-0093">Biotin biosynthesis</keyword>
<dbReference type="PROSITE" id="PS00600">
    <property type="entry name" value="AA_TRANSFER_CLASS_3"/>
    <property type="match status" value="1"/>
</dbReference>
<feature type="binding site" evidence="9">
    <location>
        <position position="286"/>
    </location>
    <ligand>
        <name>substrate</name>
    </ligand>
</feature>
<dbReference type="GO" id="GO:0009102">
    <property type="term" value="P:biotin biosynthetic process"/>
    <property type="evidence" value="ECO:0007669"/>
    <property type="project" value="UniProtKB-UniRule"/>
</dbReference>
<dbReference type="GO" id="GO:0004141">
    <property type="term" value="F:dethiobiotin synthase activity"/>
    <property type="evidence" value="ECO:0007669"/>
    <property type="project" value="TreeGrafter"/>
</dbReference>
<comment type="function">
    <text evidence="9">Catalyzes the transfer of the alpha-amino group from S-adenosyl-L-methionine (SAM) to 7-keto-8-aminopelargonic acid (KAPA) to form 7,8-diaminopelargonic acid (DAPA). It is the only aminotransferase known to utilize SAM as an amino donor.</text>
</comment>
<name>A0A5N1JHK7_9BACT</name>
<comment type="similarity">
    <text evidence="9">Belongs to the class-III pyridoxal-phosphate-dependent aminotransferase family. BioA subfamily.</text>
</comment>
<dbReference type="SUPFAM" id="SSF53383">
    <property type="entry name" value="PLP-dependent transferases"/>
    <property type="match status" value="1"/>
</dbReference>
<dbReference type="PANTHER" id="PTHR42684">
    <property type="entry name" value="ADENOSYLMETHIONINE-8-AMINO-7-OXONONANOATE AMINOTRANSFERASE"/>
    <property type="match status" value="1"/>
</dbReference>
<evidence type="ECO:0000256" key="9">
    <source>
        <dbReference type="HAMAP-Rule" id="MF_00834"/>
    </source>
</evidence>
<evidence type="ECO:0000256" key="3">
    <source>
        <dbReference type="ARBA" id="ARBA00022576"/>
    </source>
</evidence>
<evidence type="ECO:0000256" key="6">
    <source>
        <dbReference type="ARBA" id="ARBA00022756"/>
    </source>
</evidence>
<keyword evidence="9" id="KW-0963">Cytoplasm</keyword>
<dbReference type="GO" id="GO:0004015">
    <property type="term" value="F:adenosylmethionine-8-amino-7-oxononanoate transaminase activity"/>
    <property type="evidence" value="ECO:0007669"/>
    <property type="project" value="UniProtKB-UniRule"/>
</dbReference>
<feature type="binding site" evidence="9">
    <location>
        <position position="257"/>
    </location>
    <ligand>
        <name>pyridoxal 5'-phosphate</name>
        <dbReference type="ChEBI" id="CHEBI:597326"/>
    </ligand>
</feature>
<comment type="pathway">
    <text evidence="2 9">Cofactor biosynthesis; biotin biosynthesis; 7,8-diaminononanoate from 8-amino-7-oxononanoate (SAM route): step 1/1.</text>
</comment>
<keyword evidence="4 9" id="KW-0808">Transferase</keyword>
<keyword evidence="7 9" id="KW-0663">Pyridoxal phosphate</keyword>
<feature type="modified residue" description="N6-(pyridoxal phosphate)lysine" evidence="9">
    <location>
        <position position="286"/>
    </location>
</feature>
<evidence type="ECO:0000256" key="7">
    <source>
        <dbReference type="ARBA" id="ARBA00022898"/>
    </source>
</evidence>
<keyword evidence="3 9" id="KW-0032">Aminotransferase</keyword>
<evidence type="ECO:0000256" key="5">
    <source>
        <dbReference type="ARBA" id="ARBA00022691"/>
    </source>
</evidence>
<proteinExistence type="inferred from homology"/>
<dbReference type="InterPro" id="IPR005815">
    <property type="entry name" value="BioA"/>
</dbReference>
<evidence type="ECO:0000256" key="8">
    <source>
        <dbReference type="ARBA" id="ARBA00048449"/>
    </source>
</evidence>
<feature type="site" description="Participates in the substrate recognition with KAPA and in a stacking interaction with the adenine ring of SAM" evidence="9">
    <location>
        <position position="37"/>
    </location>
</feature>
<evidence type="ECO:0000313" key="10">
    <source>
        <dbReference type="EMBL" id="KAA9353238.1"/>
    </source>
</evidence>
<dbReference type="EC" id="2.6.1.62" evidence="9"/>
<dbReference type="HAMAP" id="MF_00834">
    <property type="entry name" value="BioA"/>
    <property type="match status" value="1"/>
</dbReference>
<feature type="binding site" evidence="9">
    <location>
        <begin position="321"/>
        <end position="322"/>
    </location>
    <ligand>
        <name>pyridoxal 5'-phosphate</name>
        <dbReference type="ChEBI" id="CHEBI:597326"/>
    </ligand>
</feature>
<feature type="binding site" evidence="9">
    <location>
        <position position="164"/>
    </location>
    <ligand>
        <name>substrate</name>
    </ligand>
</feature>
<sequence>MPVYDEDKIKLSGLQDLTALNLGELAERDQAVIWHPFTQMQTAPLPIPIVRGKGTLLFAEDGTTYIDAVSSWWVNTHGHSHPYIAEKVANQLHTLEHVIFAGFTHQPAVELAERLLPILPKNQKKVFYSDNGSTAVEVALKMAFQYWHNIGKPRRKVIALEDAYHGDTFGAMAVSGRSAFTAPYVPFLFDVEYIPTPVPGQEQAALDQMQALLSDDVAAFIFEPLIQGAGGMVMYKPEILSQLIEMARSHGALIIADEVMTGFGRTGKLFASHHLSHQPDLMSLSKGLTGGTMAMGVTTCTNAIYNAFKSEDKHKTLFHGHSFTANPLACTAALASLDLLLSDETQASIQRISQRHAVFAEQLNQKPGIKNVRQRGTILAFDLDKEGQTSSYFSNIRDAAYQFLLEQGVLMRPLGNVLYILPPYCITDEELTTVYSAIDNLLLHNYNAYHRISKPPKTAPMIGPTMGTQA</sequence>
<dbReference type="Pfam" id="PF00202">
    <property type="entry name" value="Aminotran_3"/>
    <property type="match status" value="1"/>
</dbReference>
<keyword evidence="11" id="KW-1185">Reference proteome</keyword>
<dbReference type="Proteomes" id="UP000326344">
    <property type="component" value="Unassembled WGS sequence"/>
</dbReference>
<comment type="subcellular location">
    <subcellularLocation>
        <location evidence="9">Cytoplasm</location>
    </subcellularLocation>
</comment>
<dbReference type="NCBIfam" id="TIGR00508">
    <property type="entry name" value="bioA"/>
    <property type="match status" value="1"/>
</dbReference>
<dbReference type="InterPro" id="IPR015421">
    <property type="entry name" value="PyrdxlP-dep_Trfase_major"/>
</dbReference>
<dbReference type="Gene3D" id="3.90.1150.10">
    <property type="entry name" value="Aspartate Aminotransferase, domain 1"/>
    <property type="match status" value="1"/>
</dbReference>
<evidence type="ECO:0000313" key="11">
    <source>
        <dbReference type="Proteomes" id="UP000326344"/>
    </source>
</evidence>
<dbReference type="PANTHER" id="PTHR42684:SF3">
    <property type="entry name" value="ADENOSYLMETHIONINE-8-AMINO-7-OXONONANOATE AMINOTRANSFERASE"/>
    <property type="match status" value="1"/>
</dbReference>
<dbReference type="CDD" id="cd00610">
    <property type="entry name" value="OAT_like"/>
    <property type="match status" value="1"/>
</dbReference>
<keyword evidence="5 9" id="KW-0949">S-adenosyl-L-methionine</keyword>
<comment type="catalytic activity">
    <reaction evidence="8 9">
        <text>(8S)-8-amino-7-oxononanoate + S-adenosyl-L-methionine = S-adenosyl-4-methylsulfanyl-2-oxobutanoate + (7R,8S)-7,8-diammoniononanoate</text>
        <dbReference type="Rhea" id="RHEA:16861"/>
        <dbReference type="ChEBI" id="CHEBI:16490"/>
        <dbReference type="ChEBI" id="CHEBI:59789"/>
        <dbReference type="ChEBI" id="CHEBI:149468"/>
        <dbReference type="ChEBI" id="CHEBI:149469"/>
        <dbReference type="EC" id="2.6.1.62"/>
    </reaction>
</comment>
<evidence type="ECO:0000256" key="2">
    <source>
        <dbReference type="ARBA" id="ARBA00005063"/>
    </source>
</evidence>
<feature type="binding site" evidence="9">
    <location>
        <position position="412"/>
    </location>
    <ligand>
        <name>substrate</name>
    </ligand>
</feature>
<accession>A0A5N1JHK7</accession>
<feature type="binding site" evidence="9">
    <location>
        <position position="320"/>
    </location>
    <ligand>
        <name>substrate</name>
    </ligand>
</feature>
<dbReference type="GO" id="GO:0005737">
    <property type="term" value="C:cytoplasm"/>
    <property type="evidence" value="ECO:0007669"/>
    <property type="project" value="UniProtKB-SubCell"/>
</dbReference>
<reference evidence="10 11" key="1">
    <citation type="submission" date="2019-09" db="EMBL/GenBank/DDBJ databases">
        <title>Genome Sequence of Larkinella sp MA1.</title>
        <authorList>
            <person name="Srinivasan S."/>
        </authorList>
    </citation>
    <scope>NUCLEOTIDE SEQUENCE [LARGE SCALE GENOMIC DNA]</scope>
    <source>
        <strain evidence="10 11">MA1</strain>
    </source>
</reference>
<dbReference type="InterPro" id="IPR005814">
    <property type="entry name" value="Aminotrans_3"/>
</dbReference>
<feature type="binding site" evidence="9">
    <location>
        <position position="72"/>
    </location>
    <ligand>
        <name>substrate</name>
    </ligand>
</feature>
<dbReference type="UniPathway" id="UPA00078">
    <property type="reaction ID" value="UER00160"/>
</dbReference>
<gene>
    <name evidence="9 10" type="primary">bioA</name>
    <name evidence="10" type="ORF">F0P93_16230</name>
</gene>
<organism evidence="10 11">
    <name type="scientific">Larkinella humicola</name>
    <dbReference type="NCBI Taxonomy" id="2607654"/>
    <lineage>
        <taxon>Bacteria</taxon>
        <taxon>Pseudomonadati</taxon>
        <taxon>Bacteroidota</taxon>
        <taxon>Cytophagia</taxon>
        <taxon>Cytophagales</taxon>
        <taxon>Spirosomataceae</taxon>
        <taxon>Larkinella</taxon>
    </lineage>
</organism>
<dbReference type="EMBL" id="VTWS01000004">
    <property type="protein sequence ID" value="KAA9353238.1"/>
    <property type="molecule type" value="Genomic_DNA"/>
</dbReference>
<evidence type="ECO:0000256" key="1">
    <source>
        <dbReference type="ARBA" id="ARBA00001933"/>
    </source>
</evidence>
<protein>
    <recommendedName>
        <fullName evidence="9">Adenosylmethionine-8-amino-7-oxononanoate aminotransferase</fullName>
        <ecNumber evidence="9">2.6.1.62</ecNumber>
    </recommendedName>
    <alternativeName>
        <fullName evidence="9">7,8-diamino-pelargonic acid aminotransferase</fullName>
        <shortName evidence="9">DAPA AT</shortName>
        <shortName evidence="9">DAPA aminotransferase</shortName>
    </alternativeName>
    <alternativeName>
        <fullName evidence="9">7,8-diaminononanoate synthase</fullName>
        <shortName evidence="9">DANS</shortName>
    </alternativeName>
    <alternativeName>
        <fullName evidence="9">Diaminopelargonic acid synthase</fullName>
    </alternativeName>
</protein>
<feature type="binding site" evidence="9">
    <location>
        <begin position="132"/>
        <end position="133"/>
    </location>
    <ligand>
        <name>pyridoxal 5'-phosphate</name>
        <dbReference type="ChEBI" id="CHEBI:597326"/>
    </ligand>
</feature>
<dbReference type="GO" id="GO:0051537">
    <property type="term" value="F:2 iron, 2 sulfur cluster binding"/>
    <property type="evidence" value="ECO:0007669"/>
    <property type="project" value="UniProtKB-KW"/>
</dbReference>
<dbReference type="InterPro" id="IPR015422">
    <property type="entry name" value="PyrdxlP-dep_Trfase_small"/>
</dbReference>
<dbReference type="FunFam" id="3.40.640.10:FF:000004">
    <property type="entry name" value="Acetylornithine aminotransferase"/>
    <property type="match status" value="1"/>
</dbReference>
<comment type="cofactor">
    <cofactor evidence="1 9">
        <name>pyridoxal 5'-phosphate</name>
        <dbReference type="ChEBI" id="CHEBI:597326"/>
    </cofactor>
</comment>
<dbReference type="NCBIfam" id="NF004624">
    <property type="entry name" value="PRK05964.1"/>
    <property type="match status" value="1"/>
</dbReference>
<dbReference type="InterPro" id="IPR015424">
    <property type="entry name" value="PyrdxlP-dep_Trfase"/>
</dbReference>
<comment type="caution">
    <text evidence="10">The sequence shown here is derived from an EMBL/GenBank/DDBJ whole genome shotgun (WGS) entry which is preliminary data.</text>
</comment>
<comment type="subunit">
    <text evidence="9">Homodimer.</text>
</comment>
<evidence type="ECO:0000256" key="4">
    <source>
        <dbReference type="ARBA" id="ARBA00022679"/>
    </source>
</evidence>
<dbReference type="AlphaFoldDB" id="A0A5N1JHK7"/>
<dbReference type="Gene3D" id="3.40.640.10">
    <property type="entry name" value="Type I PLP-dependent aspartate aminotransferase-like (Major domain)"/>
    <property type="match status" value="1"/>
</dbReference>
<dbReference type="GO" id="GO:0030170">
    <property type="term" value="F:pyridoxal phosphate binding"/>
    <property type="evidence" value="ECO:0007669"/>
    <property type="project" value="UniProtKB-UniRule"/>
</dbReference>